<comment type="caution">
    <text evidence="2">The sequence shown here is derived from an EMBL/GenBank/DDBJ whole genome shotgun (WGS) entry which is preliminary data.</text>
</comment>
<dbReference type="EMBL" id="JAGVWE010000004">
    <property type="protein sequence ID" value="MBS3063037.1"/>
    <property type="molecule type" value="Genomic_DNA"/>
</dbReference>
<gene>
    <name evidence="2" type="ORF">J4203_04140</name>
</gene>
<evidence type="ECO:0000313" key="2">
    <source>
        <dbReference type="EMBL" id="MBS3063037.1"/>
    </source>
</evidence>
<evidence type="ECO:0000313" key="3">
    <source>
        <dbReference type="Proteomes" id="UP000678237"/>
    </source>
</evidence>
<dbReference type="AlphaFoldDB" id="A0A8T4L8L5"/>
<accession>A0A8T4L8L5</accession>
<reference evidence="2" key="2">
    <citation type="submission" date="2021-05" db="EMBL/GenBank/DDBJ databases">
        <title>Protein family content uncovers lineage relationships and bacterial pathway maintenance mechanisms in DPANN archaea.</title>
        <authorList>
            <person name="Castelle C.J."/>
            <person name="Meheust R."/>
            <person name="Jaffe A.L."/>
            <person name="Seitz K."/>
            <person name="Gong X."/>
            <person name="Baker B.J."/>
            <person name="Banfield J.F."/>
        </authorList>
    </citation>
    <scope>NUCLEOTIDE SEQUENCE</scope>
    <source>
        <strain evidence="2">RIFCSPLOWO2_01_FULL_58_19</strain>
    </source>
</reference>
<reference evidence="2" key="1">
    <citation type="submission" date="2021-03" db="EMBL/GenBank/DDBJ databases">
        <authorList>
            <person name="Jaffe A."/>
        </authorList>
    </citation>
    <scope>NUCLEOTIDE SEQUENCE</scope>
    <source>
        <strain evidence="2">RIFCSPLOWO2_01_FULL_58_19</strain>
    </source>
</reference>
<dbReference type="Proteomes" id="UP000678237">
    <property type="component" value="Unassembled WGS sequence"/>
</dbReference>
<organism evidence="2 3">
    <name type="scientific">Candidatus Iainarchaeum sp</name>
    <dbReference type="NCBI Taxonomy" id="3101447"/>
    <lineage>
        <taxon>Archaea</taxon>
        <taxon>Candidatus Iainarchaeota</taxon>
        <taxon>Candidatus Iainarchaeia</taxon>
        <taxon>Candidatus Iainarchaeales</taxon>
        <taxon>Candidatus Iainarchaeaceae</taxon>
        <taxon>Candidatus Iainarchaeum</taxon>
    </lineage>
</organism>
<proteinExistence type="predicted"/>
<name>A0A8T4L8L5_9ARCH</name>
<protein>
    <submittedName>
        <fullName evidence="2">Uncharacterized protein</fullName>
    </submittedName>
</protein>
<evidence type="ECO:0000256" key="1">
    <source>
        <dbReference type="SAM" id="MobiDB-lite"/>
    </source>
</evidence>
<feature type="compositionally biased region" description="Pro residues" evidence="1">
    <location>
        <begin position="19"/>
        <end position="30"/>
    </location>
</feature>
<feature type="region of interest" description="Disordered" evidence="1">
    <location>
        <begin position="1"/>
        <end position="47"/>
    </location>
</feature>
<sequence length="123" mass="13832">MGWMDSLKGLLGKKKTVQPPGPTATPPAPPTVTEGQQKATEERLKREAAKRIWAETQERLAKAEVEENALNPETAAEEIAEQMEHARGRMKRFPSLDALDKPRAPGKAEATEENLPRRLRRRR</sequence>
<feature type="region of interest" description="Disordered" evidence="1">
    <location>
        <begin position="81"/>
        <end position="123"/>
    </location>
</feature>